<dbReference type="EMBL" id="OV170229">
    <property type="protein sequence ID" value="CAH0731042.1"/>
    <property type="molecule type" value="Genomic_DNA"/>
</dbReference>
<reference evidence="1" key="1">
    <citation type="submission" date="2021-12" db="EMBL/GenBank/DDBJ databases">
        <authorList>
            <person name="Martin H S."/>
        </authorList>
    </citation>
    <scope>NUCLEOTIDE SEQUENCE</scope>
</reference>
<name>A0A8J9VG00_9NEOP</name>
<feature type="non-terminal residue" evidence="1">
    <location>
        <position position="252"/>
    </location>
</feature>
<accession>A0A8J9VG00</accession>
<dbReference type="OrthoDB" id="6357684at2759"/>
<dbReference type="PANTHER" id="PTHR46601:SF1">
    <property type="entry name" value="ADF-H DOMAIN-CONTAINING PROTEIN"/>
    <property type="match status" value="1"/>
</dbReference>
<protein>
    <submittedName>
        <fullName evidence="1">Uncharacterized protein</fullName>
    </submittedName>
</protein>
<organism evidence="1 2">
    <name type="scientific">Brenthis ino</name>
    <name type="common">lesser marbled fritillary</name>
    <dbReference type="NCBI Taxonomy" id="405034"/>
    <lineage>
        <taxon>Eukaryota</taxon>
        <taxon>Metazoa</taxon>
        <taxon>Ecdysozoa</taxon>
        <taxon>Arthropoda</taxon>
        <taxon>Hexapoda</taxon>
        <taxon>Insecta</taxon>
        <taxon>Pterygota</taxon>
        <taxon>Neoptera</taxon>
        <taxon>Endopterygota</taxon>
        <taxon>Lepidoptera</taxon>
        <taxon>Glossata</taxon>
        <taxon>Ditrysia</taxon>
        <taxon>Papilionoidea</taxon>
        <taxon>Nymphalidae</taxon>
        <taxon>Heliconiinae</taxon>
        <taxon>Argynnini</taxon>
        <taxon>Brenthis</taxon>
    </lineage>
</organism>
<evidence type="ECO:0000313" key="1">
    <source>
        <dbReference type="EMBL" id="CAH0731042.1"/>
    </source>
</evidence>
<dbReference type="AlphaFoldDB" id="A0A8J9VG00"/>
<evidence type="ECO:0000313" key="2">
    <source>
        <dbReference type="Proteomes" id="UP000838878"/>
    </source>
</evidence>
<dbReference type="Proteomes" id="UP000838878">
    <property type="component" value="Chromosome 9"/>
</dbReference>
<dbReference type="PANTHER" id="PTHR46601">
    <property type="entry name" value="ULP_PROTEASE DOMAIN-CONTAINING PROTEIN"/>
    <property type="match status" value="1"/>
</dbReference>
<keyword evidence="2" id="KW-1185">Reference proteome</keyword>
<proteinExistence type="predicted"/>
<sequence>MLESIGFSFATWNFFEAAHGKGAADGIGGVIKRTLDKKVAYHMDINGAKTAYDALKNETAVKLYLIEEEDIKDIERQISPYDLVAVPQTMQIHQITSSFGISELFVKQELCVISYRKLSCFCHSEGSSFIKGFCDCFSLKEHRLLKKKVQPCPTRKRKIIYSSDSENNDSDNDEVIVKTGYNAKNHKSTYFNTDANKPSKSTVTILSNVRVNYKLSDLQKMTKLAQSYNVSSFDLKKEFSEMFDDSDDEAIF</sequence>
<gene>
    <name evidence="1" type="ORF">BINO364_LOCUS15955</name>
</gene>